<evidence type="ECO:0000259" key="6">
    <source>
        <dbReference type="Pfam" id="PF01494"/>
    </source>
</evidence>
<dbReference type="InterPro" id="IPR007867">
    <property type="entry name" value="GMC_OxRtase_C"/>
</dbReference>
<evidence type="ECO:0000259" key="7">
    <source>
        <dbReference type="Pfam" id="PF05199"/>
    </source>
</evidence>
<dbReference type="PANTHER" id="PTHR46056">
    <property type="entry name" value="LONG-CHAIN-ALCOHOL OXIDASE"/>
    <property type="match status" value="1"/>
</dbReference>
<evidence type="ECO:0000256" key="2">
    <source>
        <dbReference type="ARBA" id="ARBA00022630"/>
    </source>
</evidence>
<sequence length="597" mass="65578">MTDHVTPPKKPDVLIIGAGWAGSIMAKELTEAGLHVTMLERGHDHSTAVEGAYPESIDELRGAIRKRLFQKLARTSLTIRNHPTQTALPYRQLAAFLPGEGVGGAGLHWSGCHFRTTEDELRLHSVTQERYGRNFIPDGMFLQDYGVSYQELEPFFDKAEKVFGTAGEASSVRGQATGGGNIFAPDRSDHFPLPPLADTFSASLFRKAATEVGFHPYSMPAANASQPYTNPYGCQMGPCNFCGYCSGYDCYLYSKASPNVNILPALRQDKRFTLITQAQVLEILLDDDRKTATGVRYIDLTTQSEQTMQADLVILSAFQLHNVHLMLTSGIGQPYDPVTQTGVIGRNFTYQTITSSRVWLPKTHFTNQFVGAGGGGVAIDDINHPGLDRGKAGFIGGSPIWVNQAGTKPINAALSSGGKGAPRWGHAYKTAMIDQYRHSLSIDAHGSNMAYRDVYLDLDPTWRNAYGQPMLRMTFTWKENDIRMNQYAVQHIGQIAKAMGATKIALNSLQHGQNFDSRLYQTTHLNGGVIMGENPKTSAVNRYLQSWDVSNLFVIGSSAFPQGLGYNPTGLVAALAYWSAYHIRHTYLRNPGPMVTA</sequence>
<dbReference type="InterPro" id="IPR036188">
    <property type="entry name" value="FAD/NAD-bd_sf"/>
</dbReference>
<dbReference type="Pfam" id="PF05199">
    <property type="entry name" value="GMC_oxred_C"/>
    <property type="match status" value="1"/>
</dbReference>
<evidence type="ECO:0000256" key="3">
    <source>
        <dbReference type="ARBA" id="ARBA00022827"/>
    </source>
</evidence>
<dbReference type="Pfam" id="PF01494">
    <property type="entry name" value="FAD_binding_3"/>
    <property type="match status" value="1"/>
</dbReference>
<organism evidence="8 9">
    <name type="scientific">Bombella saccharophila</name>
    <dbReference type="NCBI Taxonomy" id="2967338"/>
    <lineage>
        <taxon>Bacteria</taxon>
        <taxon>Pseudomonadati</taxon>
        <taxon>Pseudomonadota</taxon>
        <taxon>Alphaproteobacteria</taxon>
        <taxon>Acetobacterales</taxon>
        <taxon>Acetobacteraceae</taxon>
        <taxon>Bombella</taxon>
    </lineage>
</organism>
<dbReference type="Gene3D" id="3.50.50.60">
    <property type="entry name" value="FAD/NAD(P)-binding domain"/>
    <property type="match status" value="2"/>
</dbReference>
<dbReference type="InterPro" id="IPR000172">
    <property type="entry name" value="GMC_OxRdtase_N"/>
</dbReference>
<evidence type="ECO:0000313" key="8">
    <source>
        <dbReference type="EMBL" id="MCX5615293.1"/>
    </source>
</evidence>
<dbReference type="Proteomes" id="UP001165648">
    <property type="component" value="Unassembled WGS sequence"/>
</dbReference>
<feature type="domain" description="FAD-binding" evidence="6">
    <location>
        <begin position="12"/>
        <end position="48"/>
    </location>
</feature>
<dbReference type="SUPFAM" id="SSF51905">
    <property type="entry name" value="FAD/NAD(P)-binding domain"/>
    <property type="match status" value="1"/>
</dbReference>
<dbReference type="PRINTS" id="PR00420">
    <property type="entry name" value="RNGMNOXGNASE"/>
</dbReference>
<evidence type="ECO:0000256" key="4">
    <source>
        <dbReference type="ARBA" id="ARBA00023002"/>
    </source>
</evidence>
<protein>
    <submittedName>
        <fullName evidence="8">GMC family oxidoreductase</fullName>
    </submittedName>
</protein>
<accession>A0ABT3W907</accession>
<evidence type="ECO:0000256" key="1">
    <source>
        <dbReference type="ARBA" id="ARBA00010790"/>
    </source>
</evidence>
<dbReference type="PANTHER" id="PTHR46056:SF12">
    <property type="entry name" value="LONG-CHAIN-ALCOHOL OXIDASE"/>
    <property type="match status" value="1"/>
</dbReference>
<reference evidence="8 9" key="1">
    <citation type="submission" date="2022-07" db="EMBL/GenBank/DDBJ databases">
        <title>Bombella genomes.</title>
        <authorList>
            <person name="Harer L."/>
            <person name="Styblova S."/>
            <person name="Ehrmann M."/>
        </authorList>
    </citation>
    <scope>NUCLEOTIDE SEQUENCE [LARGE SCALE GENOMIC DNA]</scope>
    <source>
        <strain evidence="8 9">TMW 2.2558</strain>
    </source>
</reference>
<keyword evidence="3" id="KW-0274">FAD</keyword>
<name>A0ABT3W907_9PROT</name>
<feature type="domain" description="Glucose-methanol-choline oxidoreductase C-terminal" evidence="7">
    <location>
        <begin position="457"/>
        <end position="576"/>
    </location>
</feature>
<dbReference type="InterPro" id="IPR002938">
    <property type="entry name" value="FAD-bd"/>
</dbReference>
<feature type="domain" description="Glucose-methanol-choline oxidoreductase N-terminal" evidence="5">
    <location>
        <begin position="228"/>
        <end position="351"/>
    </location>
</feature>
<keyword evidence="9" id="KW-1185">Reference proteome</keyword>
<comment type="similarity">
    <text evidence="1">Belongs to the GMC oxidoreductase family.</text>
</comment>
<dbReference type="EMBL" id="JANIDW010000005">
    <property type="protein sequence ID" value="MCX5615293.1"/>
    <property type="molecule type" value="Genomic_DNA"/>
</dbReference>
<evidence type="ECO:0000313" key="9">
    <source>
        <dbReference type="Proteomes" id="UP001165648"/>
    </source>
</evidence>
<dbReference type="RefSeq" id="WP_266107092.1">
    <property type="nucleotide sequence ID" value="NZ_JANIDW010000005.1"/>
</dbReference>
<keyword evidence="4" id="KW-0560">Oxidoreductase</keyword>
<proteinExistence type="inferred from homology"/>
<evidence type="ECO:0000259" key="5">
    <source>
        <dbReference type="Pfam" id="PF00732"/>
    </source>
</evidence>
<comment type="caution">
    <text evidence="8">The sequence shown here is derived from an EMBL/GenBank/DDBJ whole genome shotgun (WGS) entry which is preliminary data.</text>
</comment>
<dbReference type="Pfam" id="PF00732">
    <property type="entry name" value="GMC_oxred_N"/>
    <property type="match status" value="1"/>
</dbReference>
<gene>
    <name evidence="8" type="ORF">NQF64_08580</name>
</gene>
<keyword evidence="2" id="KW-0285">Flavoprotein</keyword>